<evidence type="ECO:0000256" key="1">
    <source>
        <dbReference type="PIRSR" id="PIRSR637460-1"/>
    </source>
</evidence>
<sequence>MRKLCTAVLAGVLSLVVVPAAQAGSHRPLQVVALGDSYASGVGAGDYEAGTDGNCYRSANSGSAVVVAGLRARGKQVDFTNVTCSGAAIADLSTTFKEEPPQLDALKADTNLVLMTMGGNDIEFAAYAGQCIQSDCAGAGTQALLDRLPAMTAKLTALLGEIKARSPRARIVLSGYGRQFNPGENATGVALDPICGDGILTPQERTDGATVATSVDQALRTATSDARAQGVNAAYASAFTDGGTLRTELEGHSMCQADTPFYRGLEAVFTPGQEGVVAVLHPSRAGQAAFAALVECELR</sequence>
<feature type="signal peptide" evidence="3">
    <location>
        <begin position="1"/>
        <end position="23"/>
    </location>
</feature>
<dbReference type="Pfam" id="PF13472">
    <property type="entry name" value="Lipase_GDSL_2"/>
    <property type="match status" value="1"/>
</dbReference>
<dbReference type="RefSeq" id="WP_106185171.1">
    <property type="nucleotide sequence ID" value="NZ_PVTF01000001.1"/>
</dbReference>
<feature type="disulfide bond" evidence="2">
    <location>
        <begin position="55"/>
        <end position="84"/>
    </location>
</feature>
<dbReference type="InterPro" id="IPR036514">
    <property type="entry name" value="SGNH_hydro_sf"/>
</dbReference>
<evidence type="ECO:0000259" key="4">
    <source>
        <dbReference type="Pfam" id="PF13472"/>
    </source>
</evidence>
<feature type="domain" description="SGNH hydrolase-type esterase" evidence="4">
    <location>
        <begin position="33"/>
        <end position="289"/>
    </location>
</feature>
<dbReference type="OrthoDB" id="5503950at2"/>
<proteinExistence type="predicted"/>
<name>A0A2T0TKA7_9PSEU</name>
<feature type="disulfide bond" evidence="2">
    <location>
        <begin position="131"/>
        <end position="136"/>
    </location>
</feature>
<evidence type="ECO:0000256" key="2">
    <source>
        <dbReference type="PIRSR" id="PIRSR637460-2"/>
    </source>
</evidence>
<dbReference type="EMBL" id="PVTF01000001">
    <property type="protein sequence ID" value="PRY46093.1"/>
    <property type="molecule type" value="Genomic_DNA"/>
</dbReference>
<dbReference type="CDD" id="cd01823">
    <property type="entry name" value="SEST_like"/>
    <property type="match status" value="1"/>
</dbReference>
<keyword evidence="6" id="KW-1185">Reference proteome</keyword>
<dbReference type="InterPro" id="IPR037460">
    <property type="entry name" value="SEST-like"/>
</dbReference>
<dbReference type="AlphaFoldDB" id="A0A2T0TKA7"/>
<dbReference type="InterPro" id="IPR013830">
    <property type="entry name" value="SGNH_hydro"/>
</dbReference>
<keyword evidence="5" id="KW-0378">Hydrolase</keyword>
<comment type="caution">
    <text evidence="5">The sequence shown here is derived from an EMBL/GenBank/DDBJ whole genome shotgun (WGS) entry which is preliminary data.</text>
</comment>
<protein>
    <submittedName>
        <fullName evidence="5">GDSL-like lipase/acylhydrolase family protein</fullName>
    </submittedName>
</protein>
<evidence type="ECO:0000313" key="6">
    <source>
        <dbReference type="Proteomes" id="UP000239494"/>
    </source>
</evidence>
<organism evidence="5 6">
    <name type="scientific">Umezawaea tangerina</name>
    <dbReference type="NCBI Taxonomy" id="84725"/>
    <lineage>
        <taxon>Bacteria</taxon>
        <taxon>Bacillati</taxon>
        <taxon>Actinomycetota</taxon>
        <taxon>Actinomycetes</taxon>
        <taxon>Pseudonocardiales</taxon>
        <taxon>Pseudonocardiaceae</taxon>
        <taxon>Umezawaea</taxon>
    </lineage>
</organism>
<accession>A0A2T0TKA7</accession>
<evidence type="ECO:0000313" key="5">
    <source>
        <dbReference type="EMBL" id="PRY46093.1"/>
    </source>
</evidence>
<dbReference type="GO" id="GO:0004806">
    <property type="term" value="F:triacylglycerol lipase activity"/>
    <property type="evidence" value="ECO:0007669"/>
    <property type="project" value="TreeGrafter"/>
</dbReference>
<gene>
    <name evidence="5" type="ORF">CLV43_101360</name>
</gene>
<dbReference type="Gene3D" id="3.40.50.1110">
    <property type="entry name" value="SGNH hydrolase"/>
    <property type="match status" value="1"/>
</dbReference>
<feature type="disulfide bond" evidence="2">
    <location>
        <begin position="195"/>
        <end position="255"/>
    </location>
</feature>
<dbReference type="SUPFAM" id="SSF52266">
    <property type="entry name" value="SGNH hydrolase"/>
    <property type="match status" value="1"/>
</dbReference>
<feature type="chain" id="PRO_5015754777" evidence="3">
    <location>
        <begin position="24"/>
        <end position="299"/>
    </location>
</feature>
<dbReference type="PANTHER" id="PTHR37981">
    <property type="entry name" value="LIPASE 2"/>
    <property type="match status" value="1"/>
</dbReference>
<feature type="active site" evidence="1">
    <location>
        <position position="281"/>
    </location>
</feature>
<feature type="active site" description="Nucleophile" evidence="1">
    <location>
        <position position="37"/>
    </location>
</feature>
<dbReference type="PANTHER" id="PTHR37981:SF1">
    <property type="entry name" value="SGNH HYDROLASE-TYPE ESTERASE DOMAIN-CONTAINING PROTEIN"/>
    <property type="match status" value="1"/>
</dbReference>
<keyword evidence="3" id="KW-0732">Signal</keyword>
<reference evidence="5 6" key="1">
    <citation type="submission" date="2018-03" db="EMBL/GenBank/DDBJ databases">
        <title>Genomic Encyclopedia of Archaeal and Bacterial Type Strains, Phase II (KMG-II): from individual species to whole genera.</title>
        <authorList>
            <person name="Goeker M."/>
        </authorList>
    </citation>
    <scope>NUCLEOTIDE SEQUENCE [LARGE SCALE GENOMIC DNA]</scope>
    <source>
        <strain evidence="5 6">DSM 44720</strain>
    </source>
</reference>
<evidence type="ECO:0000256" key="3">
    <source>
        <dbReference type="SAM" id="SignalP"/>
    </source>
</evidence>
<dbReference type="GO" id="GO:0019433">
    <property type="term" value="P:triglyceride catabolic process"/>
    <property type="evidence" value="ECO:0007669"/>
    <property type="project" value="TreeGrafter"/>
</dbReference>
<keyword evidence="2" id="KW-1015">Disulfide bond</keyword>
<dbReference type="Proteomes" id="UP000239494">
    <property type="component" value="Unassembled WGS sequence"/>
</dbReference>